<feature type="region of interest" description="Disordered" evidence="11">
    <location>
        <begin position="1"/>
        <end position="23"/>
    </location>
</feature>
<reference evidence="12" key="2">
    <citation type="journal article" date="2014" name="ISME J.">
        <title>Microbial stratification in low pH oxic and suboxic macroscopic growths along an acid mine drainage.</title>
        <authorList>
            <person name="Mendez-Garcia C."/>
            <person name="Mesa V."/>
            <person name="Sprenger R.R."/>
            <person name="Richter M."/>
            <person name="Diez M.S."/>
            <person name="Solano J."/>
            <person name="Bargiela R."/>
            <person name="Golyshina O.V."/>
            <person name="Manteca A."/>
            <person name="Ramos J.L."/>
            <person name="Gallego J.R."/>
            <person name="Llorente I."/>
            <person name="Martins Dos Santos V.A."/>
            <person name="Jensen O.N."/>
            <person name="Pelaez A.I."/>
            <person name="Sanchez J."/>
            <person name="Ferrer M."/>
        </authorList>
    </citation>
    <scope>NUCLEOTIDE SEQUENCE</scope>
</reference>
<keyword evidence="7" id="KW-0457">Lysine biosynthesis</keyword>
<evidence type="ECO:0000256" key="11">
    <source>
        <dbReference type="SAM" id="MobiDB-lite"/>
    </source>
</evidence>
<dbReference type="CDD" id="cd00950">
    <property type="entry name" value="DHDPS"/>
    <property type="match status" value="1"/>
</dbReference>
<dbReference type="Gene3D" id="3.20.20.70">
    <property type="entry name" value="Aldolase class I"/>
    <property type="match status" value="1"/>
</dbReference>
<dbReference type="PANTHER" id="PTHR12128:SF66">
    <property type="entry name" value="4-HYDROXY-2-OXOGLUTARATE ALDOLASE, MITOCHONDRIAL"/>
    <property type="match status" value="1"/>
</dbReference>
<evidence type="ECO:0000313" key="12">
    <source>
        <dbReference type="EMBL" id="EQD35142.1"/>
    </source>
</evidence>
<dbReference type="PROSITE" id="PS00666">
    <property type="entry name" value="DHDPS_2"/>
    <property type="match status" value="1"/>
</dbReference>
<keyword evidence="4" id="KW-0963">Cytoplasm</keyword>
<dbReference type="EC" id="4.3.3.7" evidence="3"/>
<evidence type="ECO:0000256" key="7">
    <source>
        <dbReference type="ARBA" id="ARBA00023154"/>
    </source>
</evidence>
<dbReference type="SMART" id="SM01130">
    <property type="entry name" value="DHDPS"/>
    <property type="match status" value="1"/>
</dbReference>
<organism evidence="12">
    <name type="scientific">mine drainage metagenome</name>
    <dbReference type="NCBI Taxonomy" id="410659"/>
    <lineage>
        <taxon>unclassified sequences</taxon>
        <taxon>metagenomes</taxon>
        <taxon>ecological metagenomes</taxon>
    </lineage>
</organism>
<protein>
    <recommendedName>
        <fullName evidence="3">4-hydroxy-tetrahydrodipicolinate synthase</fullName>
        <ecNumber evidence="3">4.3.3.7</ecNumber>
    </recommendedName>
</protein>
<keyword evidence="6" id="KW-0220">Diaminopimelate biosynthesis</keyword>
<dbReference type="InterPro" id="IPR020625">
    <property type="entry name" value="Schiff_base-form_aldolases_AS"/>
</dbReference>
<dbReference type="EMBL" id="AUZX01013604">
    <property type="protein sequence ID" value="EQD35142.1"/>
    <property type="molecule type" value="Genomic_DNA"/>
</dbReference>
<dbReference type="GO" id="GO:0008840">
    <property type="term" value="F:4-hydroxy-tetrahydrodipicolinate synthase activity"/>
    <property type="evidence" value="ECO:0007669"/>
    <property type="project" value="UniProtKB-EC"/>
</dbReference>
<feature type="compositionally biased region" description="Basic residues" evidence="11">
    <location>
        <begin position="8"/>
        <end position="23"/>
    </location>
</feature>
<evidence type="ECO:0000256" key="5">
    <source>
        <dbReference type="ARBA" id="ARBA00022605"/>
    </source>
</evidence>
<dbReference type="GO" id="GO:0019877">
    <property type="term" value="P:diaminopimelate biosynthetic process"/>
    <property type="evidence" value="ECO:0007669"/>
    <property type="project" value="UniProtKB-KW"/>
</dbReference>
<dbReference type="GO" id="GO:0009089">
    <property type="term" value="P:lysine biosynthetic process via diaminopimelate"/>
    <property type="evidence" value="ECO:0007669"/>
    <property type="project" value="UniProtKB-UniPathway"/>
</dbReference>
<dbReference type="InterPro" id="IPR002220">
    <property type="entry name" value="DapA-like"/>
</dbReference>
<keyword evidence="8 12" id="KW-0456">Lyase</keyword>
<evidence type="ECO:0000256" key="1">
    <source>
        <dbReference type="ARBA" id="ARBA00003294"/>
    </source>
</evidence>
<keyword evidence="5" id="KW-0028">Amino-acid biosynthesis</keyword>
<comment type="caution">
    <text evidence="12">The sequence shown here is derived from an EMBL/GenBank/DDBJ whole genome shotgun (WGS) entry which is preliminary data.</text>
</comment>
<dbReference type="NCBIfam" id="TIGR00674">
    <property type="entry name" value="dapA"/>
    <property type="match status" value="1"/>
</dbReference>
<sequence>MEGADRLAHRKRHPRSRRRRHNGRIATLSESELRELTERACAAACGRIAIIAGAGSSSTAVTVARVQWLSGLPIDALLVVTPAYNRPTQEGLYRHFAAIAEAADKPLILYNVPSRTAVDMLPETTGRLAKLPGVIGIKEAVPGAERVRQILASSPAGFVVLSGDDATALEAILAGARGVVSVTANVAPGAMAKMVAAALAGDGPRAAQLDAPLRKLHQALFLEANPIPVKWALAELGRIGRGIRLPLTELSEAYRPQVRAALQEAGLFG</sequence>
<evidence type="ECO:0000256" key="8">
    <source>
        <dbReference type="ARBA" id="ARBA00023239"/>
    </source>
</evidence>
<evidence type="ECO:0000256" key="3">
    <source>
        <dbReference type="ARBA" id="ARBA00012086"/>
    </source>
</evidence>
<dbReference type="InterPro" id="IPR005263">
    <property type="entry name" value="DapA"/>
</dbReference>
<dbReference type="GO" id="GO:0005829">
    <property type="term" value="C:cytosol"/>
    <property type="evidence" value="ECO:0007669"/>
    <property type="project" value="TreeGrafter"/>
</dbReference>
<evidence type="ECO:0000256" key="2">
    <source>
        <dbReference type="ARBA" id="ARBA00005120"/>
    </source>
</evidence>
<dbReference type="PRINTS" id="PR00146">
    <property type="entry name" value="DHPICSNTHASE"/>
</dbReference>
<keyword evidence="9" id="KW-0704">Schiff base</keyword>
<dbReference type="UniPathway" id="UPA00034">
    <property type="reaction ID" value="UER00017"/>
</dbReference>
<comment type="pathway">
    <text evidence="2">Amino-acid biosynthesis; L-lysine biosynthesis via DAP pathway; (S)-tetrahydrodipicolinate from L-aspartate: step 3/4.</text>
</comment>
<comment type="function">
    <text evidence="1">Catalyzes the condensation of (S)-aspartate-beta-semialdehyde [(S)-ASA] and pyruvate to 4-hydroxy-tetrahydrodipicolinate (HTPA).</text>
</comment>
<dbReference type="HAMAP" id="MF_00418">
    <property type="entry name" value="DapA"/>
    <property type="match status" value="1"/>
</dbReference>
<accession>T0YTH1</accession>
<dbReference type="AlphaFoldDB" id="T0YTH1"/>
<dbReference type="SUPFAM" id="SSF51569">
    <property type="entry name" value="Aldolase"/>
    <property type="match status" value="1"/>
</dbReference>
<dbReference type="PIRSF" id="PIRSF001365">
    <property type="entry name" value="DHDPS"/>
    <property type="match status" value="1"/>
</dbReference>
<evidence type="ECO:0000256" key="6">
    <source>
        <dbReference type="ARBA" id="ARBA00022915"/>
    </source>
</evidence>
<reference evidence="12" key="1">
    <citation type="submission" date="2013-08" db="EMBL/GenBank/DDBJ databases">
        <authorList>
            <person name="Mendez C."/>
            <person name="Richter M."/>
            <person name="Ferrer M."/>
            <person name="Sanchez J."/>
        </authorList>
    </citation>
    <scope>NUCLEOTIDE SEQUENCE</scope>
</reference>
<gene>
    <name evidence="12" type="ORF">B1A_18437</name>
</gene>
<name>T0YTH1_9ZZZZ</name>
<evidence type="ECO:0000256" key="10">
    <source>
        <dbReference type="ARBA" id="ARBA00047836"/>
    </source>
</evidence>
<comment type="catalytic activity">
    <reaction evidence="10">
        <text>L-aspartate 4-semialdehyde + pyruvate = (2S,4S)-4-hydroxy-2,3,4,5-tetrahydrodipicolinate + H2O + H(+)</text>
        <dbReference type="Rhea" id="RHEA:34171"/>
        <dbReference type="ChEBI" id="CHEBI:15361"/>
        <dbReference type="ChEBI" id="CHEBI:15377"/>
        <dbReference type="ChEBI" id="CHEBI:15378"/>
        <dbReference type="ChEBI" id="CHEBI:67139"/>
        <dbReference type="ChEBI" id="CHEBI:537519"/>
        <dbReference type="EC" id="4.3.3.7"/>
    </reaction>
</comment>
<dbReference type="PANTHER" id="PTHR12128">
    <property type="entry name" value="DIHYDRODIPICOLINATE SYNTHASE"/>
    <property type="match status" value="1"/>
</dbReference>
<proteinExistence type="inferred from homology"/>
<evidence type="ECO:0000256" key="9">
    <source>
        <dbReference type="ARBA" id="ARBA00023270"/>
    </source>
</evidence>
<evidence type="ECO:0000256" key="4">
    <source>
        <dbReference type="ARBA" id="ARBA00022490"/>
    </source>
</evidence>
<dbReference type="InterPro" id="IPR013785">
    <property type="entry name" value="Aldolase_TIM"/>
</dbReference>
<dbReference type="Pfam" id="PF00701">
    <property type="entry name" value="DHDPS"/>
    <property type="match status" value="1"/>
</dbReference>